<reference evidence="3" key="1">
    <citation type="submission" date="2024-07" db="EMBL/GenBank/DDBJ databases">
        <title>Two chromosome-level genome assemblies of Korean endemic species Abeliophyllum distichum and Forsythia ovata (Oleaceae).</title>
        <authorList>
            <person name="Jang H."/>
        </authorList>
    </citation>
    <scope>NUCLEOTIDE SEQUENCE [LARGE SCALE GENOMIC DNA]</scope>
</reference>
<proteinExistence type="predicted"/>
<dbReference type="AlphaFoldDB" id="A0ABD1Q6A7"/>
<dbReference type="Pfam" id="PF08284">
    <property type="entry name" value="RVP_2"/>
    <property type="match status" value="1"/>
</dbReference>
<evidence type="ECO:0000256" key="1">
    <source>
        <dbReference type="SAM" id="MobiDB-lite"/>
    </source>
</evidence>
<comment type="caution">
    <text evidence="2">The sequence shown here is derived from an EMBL/GenBank/DDBJ whole genome shotgun (WGS) entry which is preliminary data.</text>
</comment>
<feature type="compositionally biased region" description="Polar residues" evidence="1">
    <location>
        <begin position="59"/>
        <end position="70"/>
    </location>
</feature>
<dbReference type="EMBL" id="JBFOLK010000012">
    <property type="protein sequence ID" value="KAL2471717.1"/>
    <property type="molecule type" value="Genomic_DNA"/>
</dbReference>
<dbReference type="Gene3D" id="2.40.70.10">
    <property type="entry name" value="Acid Proteases"/>
    <property type="match status" value="1"/>
</dbReference>
<accession>A0ABD1Q6A7</accession>
<organism evidence="2 3">
    <name type="scientific">Abeliophyllum distichum</name>
    <dbReference type="NCBI Taxonomy" id="126358"/>
    <lineage>
        <taxon>Eukaryota</taxon>
        <taxon>Viridiplantae</taxon>
        <taxon>Streptophyta</taxon>
        <taxon>Embryophyta</taxon>
        <taxon>Tracheophyta</taxon>
        <taxon>Spermatophyta</taxon>
        <taxon>Magnoliopsida</taxon>
        <taxon>eudicotyledons</taxon>
        <taxon>Gunneridae</taxon>
        <taxon>Pentapetalae</taxon>
        <taxon>asterids</taxon>
        <taxon>lamiids</taxon>
        <taxon>Lamiales</taxon>
        <taxon>Oleaceae</taxon>
        <taxon>Forsythieae</taxon>
        <taxon>Abeliophyllum</taxon>
    </lineage>
</organism>
<dbReference type="Proteomes" id="UP001604336">
    <property type="component" value="Unassembled WGS sequence"/>
</dbReference>
<keyword evidence="3" id="KW-1185">Reference proteome</keyword>
<dbReference type="InterPro" id="IPR021109">
    <property type="entry name" value="Peptidase_aspartic_dom_sf"/>
</dbReference>
<name>A0ABD1Q6A7_9LAMI</name>
<feature type="region of interest" description="Disordered" evidence="1">
    <location>
        <begin position="38"/>
        <end position="74"/>
    </location>
</feature>
<protein>
    <submittedName>
        <fullName evidence="2">DNA/RNA polymerase superfamily protein</fullName>
    </submittedName>
</protein>
<evidence type="ECO:0000313" key="3">
    <source>
        <dbReference type="Proteomes" id="UP001604336"/>
    </source>
</evidence>
<sequence>MVQYTSQLIADLRVRALLRELLVQDRVRVLVASVSASRHDQNQNTRAGKAGGSTGVHANITSSSSVQQKGQAGRPRAQGRVFAITQQDAEESLDVVMVSDLVVATPVGDLLLANSVYKDYVIKLNDQELKANLIPLDINDFDVILGMDFLAANRASVDCFRKEVVF</sequence>
<evidence type="ECO:0000313" key="2">
    <source>
        <dbReference type="EMBL" id="KAL2471717.1"/>
    </source>
</evidence>
<gene>
    <name evidence="2" type="ORF">Adt_39853</name>
</gene>